<keyword evidence="1" id="KW-0812">Transmembrane</keyword>
<accession>A0A0G0H4R9</accession>
<proteinExistence type="predicted"/>
<evidence type="ECO:0000256" key="1">
    <source>
        <dbReference type="SAM" id="Phobius"/>
    </source>
</evidence>
<dbReference type="Proteomes" id="UP000034471">
    <property type="component" value="Unassembled WGS sequence"/>
</dbReference>
<evidence type="ECO:0000313" key="2">
    <source>
        <dbReference type="EMBL" id="KKQ38243.1"/>
    </source>
</evidence>
<keyword evidence="1" id="KW-0472">Membrane</keyword>
<name>A0A0G0H4R9_9BACT</name>
<dbReference type="AlphaFoldDB" id="A0A0G0H4R9"/>
<evidence type="ECO:0008006" key="4">
    <source>
        <dbReference type="Google" id="ProtNLM"/>
    </source>
</evidence>
<protein>
    <recommendedName>
        <fullName evidence="4">Baseplate protein J-like domain-containing protein</fullName>
    </recommendedName>
</protein>
<keyword evidence="1" id="KW-1133">Transmembrane helix</keyword>
<organism evidence="2 3">
    <name type="scientific">Candidatus Roizmanbacteria bacterium GW2011_GWA2_37_7</name>
    <dbReference type="NCBI Taxonomy" id="1618481"/>
    <lineage>
        <taxon>Bacteria</taxon>
        <taxon>Candidatus Roizmaniibacteriota</taxon>
    </lineage>
</organism>
<evidence type="ECO:0000313" key="3">
    <source>
        <dbReference type="Proteomes" id="UP000034471"/>
    </source>
</evidence>
<gene>
    <name evidence="2" type="ORF">US54_C0014G0008</name>
</gene>
<comment type="caution">
    <text evidence="2">The sequence shown here is derived from an EMBL/GenBank/DDBJ whole genome shotgun (WGS) entry which is preliminary data.</text>
</comment>
<dbReference type="EMBL" id="LBTJ01000014">
    <property type="protein sequence ID" value="KKQ38243.1"/>
    <property type="molecule type" value="Genomic_DNA"/>
</dbReference>
<feature type="transmembrane region" description="Helical" evidence="1">
    <location>
        <begin position="336"/>
        <end position="357"/>
    </location>
</feature>
<reference evidence="2 3" key="1">
    <citation type="journal article" date="2015" name="Nature">
        <title>rRNA introns, odd ribosomes, and small enigmatic genomes across a large radiation of phyla.</title>
        <authorList>
            <person name="Brown C.T."/>
            <person name="Hug L.A."/>
            <person name="Thomas B.C."/>
            <person name="Sharon I."/>
            <person name="Castelle C.J."/>
            <person name="Singh A."/>
            <person name="Wilkins M.J."/>
            <person name="Williams K.H."/>
            <person name="Banfield J.F."/>
        </authorList>
    </citation>
    <scope>NUCLEOTIDE SEQUENCE [LARGE SCALE GENOMIC DNA]</scope>
</reference>
<sequence>MGFSLPFFKKKSQKSVFFGLYITDASAFGFVFELANGQPYIISQNTYNLTAGFDKILEDIDNLISELELKTNLHLNQTIFFLHSWMIDEESYEIKAPYKDIIKQLSKDLELEPLGYIDVKEALEQYFKDHSIVNTVAIEVNKTKLGVSVIKGNKIIHSQYIARTDEVGDDLNSVFKELPKHVILPSTIKVFGDEDKAEVSSKLSTYEWDEQIFPQHPIIEVIQQAELNQALVATFAKEMTSEGTVQEEGVKSSAPTAVISSKTDPLARFGFVENKDIRSEPKINQGVAAPELNAYVPEQPVLPNASTAVPSILGKLRNSFSTSGSSNTRGKNKKKILIVTILVIVSVISLLFVYEYFLHTLHIKIYLKSKTVDQTFDIDIPIKETDSDKLSVVKKSVAHEYSNNKQTTGSREIGERATGTVTIKNFDNKDRTFIKGTKLSKGDWVFLLDKDVQIPAGETTIVNDEKTTAAGKISVTVTAENIGQEYNIAKNTEFSIEELSNLLFVAIAEDAFTGGSKKEVTTISKKDMDTLEAEAEKQAENNTENVLGEQISSDEIVISDLTKALVKNTNFSGEVGEEAPTLSIKAESEIEYYTIQKPQLLGKLQELFSKEVQNEYKVDPDDIEYKIEDIDRNTDDVLLTISASATTHKDVDLKKLTTTSQFKLIGALEDQLKKEYEIEKIEIDQPLGWLPVLSSWTPFFSKNISVSTSVR</sequence>
<dbReference type="STRING" id="1618481.US54_C0014G0008"/>